<dbReference type="PANTHER" id="PTHR31183:SF1">
    <property type="entry name" value="CILIA- AND FLAGELLA-ASSOCIATED PROTEIN 53"/>
    <property type="match status" value="1"/>
</dbReference>
<dbReference type="GO" id="GO:0005929">
    <property type="term" value="C:cilium"/>
    <property type="evidence" value="ECO:0007669"/>
    <property type="project" value="UniProtKB-SubCell"/>
</dbReference>
<dbReference type="Proteomes" id="UP001626550">
    <property type="component" value="Unassembled WGS sequence"/>
</dbReference>
<keyword evidence="4" id="KW-0175">Coiled coil</keyword>
<comment type="caution">
    <text evidence="5">The sequence shown here is derived from an EMBL/GenBank/DDBJ whole genome shotgun (WGS) entry which is preliminary data.</text>
</comment>
<evidence type="ECO:0000256" key="1">
    <source>
        <dbReference type="ARBA" id="ARBA00004138"/>
    </source>
</evidence>
<organism evidence="5 6">
    <name type="scientific">Cichlidogyrus casuarinus</name>
    <dbReference type="NCBI Taxonomy" id="1844966"/>
    <lineage>
        <taxon>Eukaryota</taxon>
        <taxon>Metazoa</taxon>
        <taxon>Spiralia</taxon>
        <taxon>Lophotrochozoa</taxon>
        <taxon>Platyhelminthes</taxon>
        <taxon>Monogenea</taxon>
        <taxon>Monopisthocotylea</taxon>
        <taxon>Dactylogyridea</taxon>
        <taxon>Ancyrocephalidae</taxon>
        <taxon>Cichlidogyrus</taxon>
    </lineage>
</organism>
<evidence type="ECO:0000256" key="2">
    <source>
        <dbReference type="ARBA" id="ARBA00023069"/>
    </source>
</evidence>
<keyword evidence="2" id="KW-0969">Cilium</keyword>
<gene>
    <name evidence="5" type="primary">CCDC11</name>
    <name evidence="5" type="ORF">Ciccas_003208</name>
</gene>
<dbReference type="InterPro" id="IPR043596">
    <property type="entry name" value="CFAP53/TCHP"/>
</dbReference>
<feature type="coiled-coil region" evidence="4">
    <location>
        <begin position="293"/>
        <end position="320"/>
    </location>
</feature>
<evidence type="ECO:0000256" key="4">
    <source>
        <dbReference type="SAM" id="Coils"/>
    </source>
</evidence>
<keyword evidence="6" id="KW-1185">Reference proteome</keyword>
<dbReference type="EMBL" id="JBJKFK010000284">
    <property type="protein sequence ID" value="KAL3318121.1"/>
    <property type="molecule type" value="Genomic_DNA"/>
</dbReference>
<feature type="coiled-coil region" evidence="4">
    <location>
        <begin position="234"/>
        <end position="269"/>
    </location>
</feature>
<proteinExistence type="predicted"/>
<feature type="coiled-coil region" evidence="4">
    <location>
        <begin position="73"/>
        <end position="208"/>
    </location>
</feature>
<sequence length="437" mass="52692">MLDNESAMQCQELINSVETTEQRAEQIRKLAEEMKQAKERQLQMIREEKMTQRFLINNAAVKDFVSKQRALDIAQDNRRLIELREQMLNKNRDEEKMFGHMWIKNYEEKTRKERLVAEEKQQKRQENMEIVRKQWEENEQRKIMEKEQRFREQEQTKQRYLELTQEANEEQEKRREKMIALNVERLAAVQLKRELEEKERQRDQMFVNCFTNVSNEENATPNDPINLAKRKQVLIEQQRKYMDYQKQFKEQMQQQEQKIAVLLKHYEDESLAKKDAEMARRRNARTALDNSVRRCWAEQLKEKEERKQAAKTQEKELAQKLRLQAISSQQEEVEEILVRRRKLRTYGKCLEEQIASNKESSLIRADEDKRIIETQNQAENDFNAFMQEMTLKNRTDPKMAEMRRRFIAGDASVPHWNGYLDQIMRNPSAATGLDARR</sequence>
<dbReference type="PANTHER" id="PTHR31183">
    <property type="entry name" value="TRICHOPLEIN KERATIN FILAMENT-BINDING PROTEIN FAMILY MEMBER"/>
    <property type="match status" value="1"/>
</dbReference>
<accession>A0ABD2QF02</accession>
<comment type="subcellular location">
    <subcellularLocation>
        <location evidence="1">Cell projection</location>
        <location evidence="1">Cilium</location>
    </subcellularLocation>
</comment>
<evidence type="ECO:0000313" key="5">
    <source>
        <dbReference type="EMBL" id="KAL3318121.1"/>
    </source>
</evidence>
<keyword evidence="3" id="KW-0966">Cell projection</keyword>
<reference evidence="5 6" key="1">
    <citation type="submission" date="2024-11" db="EMBL/GenBank/DDBJ databases">
        <title>Adaptive evolution of stress response genes in parasites aligns with host niche diversity.</title>
        <authorList>
            <person name="Hahn C."/>
            <person name="Resl P."/>
        </authorList>
    </citation>
    <scope>NUCLEOTIDE SEQUENCE [LARGE SCALE GENOMIC DNA]</scope>
    <source>
        <strain evidence="5">EGGRZ-B1_66</strain>
        <tissue evidence="5">Body</tissue>
    </source>
</reference>
<keyword evidence="5" id="KW-0282">Flagellum</keyword>
<evidence type="ECO:0000313" key="6">
    <source>
        <dbReference type="Proteomes" id="UP001626550"/>
    </source>
</evidence>
<protein>
    <submittedName>
        <fullName evidence="5">Cilia- and flagella-associated protein 53</fullName>
    </submittedName>
</protein>
<name>A0ABD2QF02_9PLAT</name>
<evidence type="ECO:0000256" key="3">
    <source>
        <dbReference type="ARBA" id="ARBA00023273"/>
    </source>
</evidence>
<feature type="coiled-coil region" evidence="4">
    <location>
        <begin position="10"/>
        <end position="48"/>
    </location>
</feature>
<dbReference type="AlphaFoldDB" id="A0ABD2QF02"/>